<dbReference type="EMBL" id="NIQC01000040">
    <property type="protein sequence ID" value="OWZ82817.1"/>
    <property type="molecule type" value="Genomic_DNA"/>
</dbReference>
<reference evidence="1 2" key="1">
    <citation type="submission" date="2017-06" db="EMBL/GenBank/DDBJ databases">
        <title>Draft Genome Sequence of Natranaerobius trueperi halophilic, alkalithermophilic bacteria from soda lakes.</title>
        <authorList>
            <person name="Zhao B."/>
        </authorList>
    </citation>
    <scope>NUCLEOTIDE SEQUENCE [LARGE SCALE GENOMIC DNA]</scope>
    <source>
        <strain evidence="1 2">DSM 18760</strain>
    </source>
</reference>
<dbReference type="RefSeq" id="WP_089024486.1">
    <property type="nucleotide sequence ID" value="NZ_NIQC01000040.1"/>
</dbReference>
<gene>
    <name evidence="1" type="ORF">CDO51_12105</name>
</gene>
<evidence type="ECO:0000313" key="2">
    <source>
        <dbReference type="Proteomes" id="UP000214588"/>
    </source>
</evidence>
<accession>A0A226BXH6</accession>
<proteinExistence type="predicted"/>
<dbReference type="PANTHER" id="PTHR42110:SF1">
    <property type="entry name" value="L-ASPARAGINASE, PUTATIVE (AFU_ORTHOLOGUE AFUA_3G11890)-RELATED"/>
    <property type="match status" value="1"/>
</dbReference>
<dbReference type="PANTHER" id="PTHR42110">
    <property type="entry name" value="L-ASPARAGINASE, PUTATIVE (AFU_ORTHOLOGUE AFUA_3G11890)-RELATED"/>
    <property type="match status" value="1"/>
</dbReference>
<keyword evidence="2" id="KW-1185">Reference proteome</keyword>
<protein>
    <submittedName>
        <fullName evidence="1">L-asparaginase</fullName>
    </submittedName>
</protein>
<dbReference type="AlphaFoldDB" id="A0A226BXH6"/>
<dbReference type="Proteomes" id="UP000214588">
    <property type="component" value="Unassembled WGS sequence"/>
</dbReference>
<organism evidence="1 2">
    <name type="scientific">Natranaerobius trueperi</name>
    <dbReference type="NCBI Taxonomy" id="759412"/>
    <lineage>
        <taxon>Bacteria</taxon>
        <taxon>Bacillati</taxon>
        <taxon>Bacillota</taxon>
        <taxon>Clostridia</taxon>
        <taxon>Natranaerobiales</taxon>
        <taxon>Natranaerobiaceae</taxon>
        <taxon>Natranaerobius</taxon>
    </lineage>
</organism>
<comment type="caution">
    <text evidence="1">The sequence shown here is derived from an EMBL/GenBank/DDBJ whole genome shotgun (WGS) entry which is preliminary data.</text>
</comment>
<evidence type="ECO:0000313" key="1">
    <source>
        <dbReference type="EMBL" id="OWZ82817.1"/>
    </source>
</evidence>
<sequence length="334" mass="37341">MGQSLIHKRRGQLVESVHKGTIAVVDQKGDLVASVGNPNKVTYWRSAAKPFQVIPLIQRGGIEKYDLNLKEISVMCASHMAQNIHTETVKEILSKIGLQESDLSCGTHPPGDKEVRNRLIRENSDPTEVYNNCSGKHSGMLALKELIQEKRKDYWKEDHPIQKLMIDIISKLTDVSLENVYIAKDGCGVPVYGMPIKNMAYAYSRFNDEKLPRDINLSLHIVQKAMTKHPEMVSGIGKFNTELMQSTKGKIIAKGGAQGVFCFAIPHKKLGVAIKVEDGSNEPISTITLEVLRQLQAITDDELGDLQKYYTQNITNAKKEKVGEIKPVFKLDYL</sequence>
<dbReference type="InterPro" id="IPR010349">
    <property type="entry name" value="Asparaginase_II"/>
</dbReference>
<dbReference type="OrthoDB" id="9770793at2"/>
<name>A0A226BXH6_9FIRM</name>
<dbReference type="Pfam" id="PF06089">
    <property type="entry name" value="Asparaginase_II"/>
    <property type="match status" value="1"/>
</dbReference>